<name>A0A251RE76_PRUPE</name>
<gene>
    <name evidence="2" type="ORF">PRUPE_1G477100</name>
</gene>
<dbReference type="EMBL" id="CM007651">
    <property type="protein sequence ID" value="ONI34351.1"/>
    <property type="molecule type" value="Genomic_DNA"/>
</dbReference>
<dbReference type="PANTHER" id="PTHR31170">
    <property type="entry name" value="BNAC04G53230D PROTEIN"/>
    <property type="match status" value="1"/>
</dbReference>
<dbReference type="STRING" id="3760.A0A251RE76"/>
<feature type="transmembrane region" description="Helical" evidence="1">
    <location>
        <begin position="360"/>
        <end position="386"/>
    </location>
</feature>
<dbReference type="Pfam" id="PF03140">
    <property type="entry name" value="DUF247"/>
    <property type="match status" value="2"/>
</dbReference>
<sequence length="391" mass="45083">MSIFRAKRKWFITQLEQHIIEVEGCSNGAPHGVENHKTPVADLKRRNNAYTPEVVSIGPIHHDNKELEAMEEYKPRYLQNFLHRNNKVSLKDYAEKIKAQEDELRGRYGNAQHFKSSDKFVSIILVDAAFVIELLLSKVRVKNSETERPSMIKLSYHFFKKVVGLQRSEDEVEGTEPPLHFVDFIRTLHVQYLDTGTSEAGELPCIPSVTKLHQARVKFRPESSRLESSNDLFAIQFHNGTLKIPKLEIRDDTELILRNLIAFEQCHCTDNYLSDYVFLLDKFVKTKRDVDLLVESEIVVNTLGDNNKVSTMINQLCKGVAPDQQNFYFGGLADNLNKYCKKCRNRWLAYLSQKYFNSPWAWAAFSLFAAVTLLILTVIQTVFAIISFCRQ</sequence>
<evidence type="ECO:0000313" key="2">
    <source>
        <dbReference type="EMBL" id="ONI34351.1"/>
    </source>
</evidence>
<evidence type="ECO:0000256" key="1">
    <source>
        <dbReference type="SAM" id="Phobius"/>
    </source>
</evidence>
<keyword evidence="3" id="KW-1185">Reference proteome</keyword>
<evidence type="ECO:0000313" key="3">
    <source>
        <dbReference type="Proteomes" id="UP000006882"/>
    </source>
</evidence>
<keyword evidence="1" id="KW-0472">Membrane</keyword>
<protein>
    <submittedName>
        <fullName evidence="2">Uncharacterized protein</fullName>
    </submittedName>
</protein>
<dbReference type="AlphaFoldDB" id="A0A251RE76"/>
<dbReference type="InterPro" id="IPR004158">
    <property type="entry name" value="DUF247_pln"/>
</dbReference>
<reference evidence="2 3" key="1">
    <citation type="journal article" date="2013" name="Nat. Genet.">
        <title>The high-quality draft genome of peach (Prunus persica) identifies unique patterns of genetic diversity, domestication and genome evolution.</title>
        <authorList>
            <consortium name="International Peach Genome Initiative"/>
            <person name="Verde I."/>
            <person name="Abbott A.G."/>
            <person name="Scalabrin S."/>
            <person name="Jung S."/>
            <person name="Shu S."/>
            <person name="Marroni F."/>
            <person name="Zhebentyayeva T."/>
            <person name="Dettori M.T."/>
            <person name="Grimwood J."/>
            <person name="Cattonaro F."/>
            <person name="Zuccolo A."/>
            <person name="Rossini L."/>
            <person name="Jenkins J."/>
            <person name="Vendramin E."/>
            <person name="Meisel L.A."/>
            <person name="Decroocq V."/>
            <person name="Sosinski B."/>
            <person name="Prochnik S."/>
            <person name="Mitros T."/>
            <person name="Policriti A."/>
            <person name="Cipriani G."/>
            <person name="Dondini L."/>
            <person name="Ficklin S."/>
            <person name="Goodstein D.M."/>
            <person name="Xuan P."/>
            <person name="Del Fabbro C."/>
            <person name="Aramini V."/>
            <person name="Copetti D."/>
            <person name="Gonzalez S."/>
            <person name="Horner D.S."/>
            <person name="Falchi R."/>
            <person name="Lucas S."/>
            <person name="Mica E."/>
            <person name="Maldonado J."/>
            <person name="Lazzari B."/>
            <person name="Bielenberg D."/>
            <person name="Pirona R."/>
            <person name="Miculan M."/>
            <person name="Barakat A."/>
            <person name="Testolin R."/>
            <person name="Stella A."/>
            <person name="Tartarini S."/>
            <person name="Tonutti P."/>
            <person name="Arus P."/>
            <person name="Orellana A."/>
            <person name="Wells C."/>
            <person name="Main D."/>
            <person name="Vizzotto G."/>
            <person name="Silva H."/>
            <person name="Salamini F."/>
            <person name="Schmutz J."/>
            <person name="Morgante M."/>
            <person name="Rokhsar D.S."/>
        </authorList>
    </citation>
    <scope>NUCLEOTIDE SEQUENCE [LARGE SCALE GENOMIC DNA]</scope>
    <source>
        <strain evidence="3">cv. Nemared</strain>
    </source>
</reference>
<dbReference type="PANTHER" id="PTHR31170:SF17">
    <property type="match status" value="1"/>
</dbReference>
<dbReference type="Proteomes" id="UP000006882">
    <property type="component" value="Chromosome G1"/>
</dbReference>
<dbReference type="Gramene" id="ONI34351">
    <property type="protein sequence ID" value="ONI34351"/>
    <property type="gene ID" value="PRUPE_1G477100"/>
</dbReference>
<keyword evidence="1" id="KW-1133">Transmembrane helix</keyword>
<accession>A0A251RE76</accession>
<proteinExistence type="predicted"/>
<keyword evidence="1" id="KW-0812">Transmembrane</keyword>
<organism evidence="2 3">
    <name type="scientific">Prunus persica</name>
    <name type="common">Peach</name>
    <name type="synonym">Amygdalus persica</name>
    <dbReference type="NCBI Taxonomy" id="3760"/>
    <lineage>
        <taxon>Eukaryota</taxon>
        <taxon>Viridiplantae</taxon>
        <taxon>Streptophyta</taxon>
        <taxon>Embryophyta</taxon>
        <taxon>Tracheophyta</taxon>
        <taxon>Spermatophyta</taxon>
        <taxon>Magnoliopsida</taxon>
        <taxon>eudicotyledons</taxon>
        <taxon>Gunneridae</taxon>
        <taxon>Pentapetalae</taxon>
        <taxon>rosids</taxon>
        <taxon>fabids</taxon>
        <taxon>Rosales</taxon>
        <taxon>Rosaceae</taxon>
        <taxon>Amygdaloideae</taxon>
        <taxon>Amygdaleae</taxon>
        <taxon>Prunus</taxon>
    </lineage>
</organism>